<keyword evidence="7" id="KW-1185">Reference proteome</keyword>
<dbReference type="PANTHER" id="PTHR42788">
    <property type="entry name" value="TAURINE IMPORT ATP-BINDING PROTEIN-RELATED"/>
    <property type="match status" value="1"/>
</dbReference>
<keyword evidence="2" id="KW-0813">Transport</keyword>
<sequence>MLELDRVEVALGPKAIFNDLSLTIRPGESVCLVGPSGAGKTTLLRLAAGLLAPTSGEVTNGFRETSVVFQEPRLLPWRRVTDNIALGLKARGIGRRHRRARARELAAAVGLAESLDCFPHQLSGGMCQRVALARALAVGAELLLLDEPFSALDVGLRSDAQQLMQQLVQERALAMMLVTHDLIEALRLGHRVLVLAGSPAALVYELPVTTPFTERTPAWLHEAAARLLRQPLVQASFQPLVDREAA</sequence>
<dbReference type="PANTHER" id="PTHR42788:SF13">
    <property type="entry name" value="ALIPHATIC SULFONATES IMPORT ATP-BINDING PROTEIN SSUB"/>
    <property type="match status" value="1"/>
</dbReference>
<evidence type="ECO:0000256" key="2">
    <source>
        <dbReference type="ARBA" id="ARBA00022448"/>
    </source>
</evidence>
<dbReference type="Gene3D" id="3.40.50.300">
    <property type="entry name" value="P-loop containing nucleotide triphosphate hydrolases"/>
    <property type="match status" value="1"/>
</dbReference>
<accession>A0ABU3W1U2</accession>
<dbReference type="InterPro" id="IPR017871">
    <property type="entry name" value="ABC_transporter-like_CS"/>
</dbReference>
<name>A0ABU3W1U2_9GAMM</name>
<evidence type="ECO:0000313" key="7">
    <source>
        <dbReference type="Proteomes" id="UP001269819"/>
    </source>
</evidence>
<comment type="caution">
    <text evidence="6">The sequence shown here is derived from an EMBL/GenBank/DDBJ whole genome shotgun (WGS) entry which is preliminary data.</text>
</comment>
<dbReference type="Pfam" id="PF00005">
    <property type="entry name" value="ABC_tran"/>
    <property type="match status" value="1"/>
</dbReference>
<dbReference type="PROSITE" id="PS50893">
    <property type="entry name" value="ABC_TRANSPORTER_2"/>
    <property type="match status" value="1"/>
</dbReference>
<dbReference type="SUPFAM" id="SSF52540">
    <property type="entry name" value="P-loop containing nucleoside triphosphate hydrolases"/>
    <property type="match status" value="1"/>
</dbReference>
<dbReference type="RefSeq" id="WP_316974913.1">
    <property type="nucleotide sequence ID" value="NZ_JAWIIJ010000015.1"/>
</dbReference>
<dbReference type="PROSITE" id="PS00211">
    <property type="entry name" value="ABC_TRANSPORTER_1"/>
    <property type="match status" value="1"/>
</dbReference>
<evidence type="ECO:0000256" key="1">
    <source>
        <dbReference type="ARBA" id="ARBA00005417"/>
    </source>
</evidence>
<dbReference type="InterPro" id="IPR003439">
    <property type="entry name" value="ABC_transporter-like_ATP-bd"/>
</dbReference>
<feature type="domain" description="ABC transporter" evidence="5">
    <location>
        <begin position="2"/>
        <end position="222"/>
    </location>
</feature>
<evidence type="ECO:0000256" key="4">
    <source>
        <dbReference type="ARBA" id="ARBA00022840"/>
    </source>
</evidence>
<comment type="similarity">
    <text evidence="1">Belongs to the ABC transporter superfamily.</text>
</comment>
<gene>
    <name evidence="6" type="ORF">RYS15_17635</name>
</gene>
<dbReference type="EMBL" id="JAWIIJ010000015">
    <property type="protein sequence ID" value="MDV2080509.1"/>
    <property type="molecule type" value="Genomic_DNA"/>
</dbReference>
<dbReference type="InterPro" id="IPR050166">
    <property type="entry name" value="ABC_transporter_ATP-bind"/>
</dbReference>
<dbReference type="SMART" id="SM00382">
    <property type="entry name" value="AAA"/>
    <property type="match status" value="1"/>
</dbReference>
<dbReference type="InterPro" id="IPR003593">
    <property type="entry name" value="AAA+_ATPase"/>
</dbReference>
<organism evidence="6 7">
    <name type="scientific">Marinobacter xestospongiae</name>
    <dbReference type="NCBI Taxonomy" id="994319"/>
    <lineage>
        <taxon>Bacteria</taxon>
        <taxon>Pseudomonadati</taxon>
        <taxon>Pseudomonadota</taxon>
        <taxon>Gammaproteobacteria</taxon>
        <taxon>Pseudomonadales</taxon>
        <taxon>Marinobacteraceae</taxon>
        <taxon>Marinobacter</taxon>
    </lineage>
</organism>
<reference evidence="6 7" key="1">
    <citation type="submission" date="2023-10" db="EMBL/GenBank/DDBJ databases">
        <title>Characteristics and mechanism of a salt-tolerant marine origin heterotrophic nitrifying- aerobic denitrifying bacteria Marinobacter xestospongiae HN1.</title>
        <authorList>
            <person name="Qi R."/>
        </authorList>
    </citation>
    <scope>NUCLEOTIDE SEQUENCE [LARGE SCALE GENOMIC DNA]</scope>
    <source>
        <strain evidence="6 7">HN1</strain>
    </source>
</reference>
<dbReference type="InterPro" id="IPR027417">
    <property type="entry name" value="P-loop_NTPase"/>
</dbReference>
<keyword evidence="3" id="KW-0547">Nucleotide-binding</keyword>
<evidence type="ECO:0000313" key="6">
    <source>
        <dbReference type="EMBL" id="MDV2080509.1"/>
    </source>
</evidence>
<proteinExistence type="inferred from homology"/>
<keyword evidence="4 6" id="KW-0067">ATP-binding</keyword>
<protein>
    <submittedName>
        <fullName evidence="6">ATP-binding cassette domain-containing protein</fullName>
    </submittedName>
</protein>
<dbReference type="GO" id="GO:0005524">
    <property type="term" value="F:ATP binding"/>
    <property type="evidence" value="ECO:0007669"/>
    <property type="project" value="UniProtKB-KW"/>
</dbReference>
<evidence type="ECO:0000259" key="5">
    <source>
        <dbReference type="PROSITE" id="PS50893"/>
    </source>
</evidence>
<evidence type="ECO:0000256" key="3">
    <source>
        <dbReference type="ARBA" id="ARBA00022741"/>
    </source>
</evidence>
<dbReference type="Proteomes" id="UP001269819">
    <property type="component" value="Unassembled WGS sequence"/>
</dbReference>